<feature type="compositionally biased region" description="Low complexity" evidence="1">
    <location>
        <begin position="233"/>
        <end position="263"/>
    </location>
</feature>
<feature type="compositionally biased region" description="Basic and acidic residues" evidence="1">
    <location>
        <begin position="1176"/>
        <end position="1187"/>
    </location>
</feature>
<protein>
    <recommendedName>
        <fullName evidence="2">EF-hand domain-containing protein</fullName>
    </recommendedName>
</protein>
<accession>A0A086JG30</accession>
<proteinExistence type="predicted"/>
<feature type="compositionally biased region" description="Low complexity" evidence="1">
    <location>
        <begin position="60"/>
        <end position="89"/>
    </location>
</feature>
<dbReference type="GO" id="GO:0005509">
    <property type="term" value="F:calcium ion binding"/>
    <property type="evidence" value="ECO:0007669"/>
    <property type="project" value="InterPro"/>
</dbReference>
<evidence type="ECO:0000259" key="2">
    <source>
        <dbReference type="PROSITE" id="PS50222"/>
    </source>
</evidence>
<dbReference type="InterPro" id="IPR002048">
    <property type="entry name" value="EF_hand_dom"/>
</dbReference>
<evidence type="ECO:0000313" key="3">
    <source>
        <dbReference type="EMBL" id="KFG31098.1"/>
    </source>
</evidence>
<feature type="compositionally biased region" description="Basic and acidic residues" evidence="1">
    <location>
        <begin position="162"/>
        <end position="175"/>
    </location>
</feature>
<feature type="region of interest" description="Disordered" evidence="1">
    <location>
        <begin position="632"/>
        <end position="683"/>
    </location>
</feature>
<feature type="compositionally biased region" description="Basic and acidic residues" evidence="1">
    <location>
        <begin position="1484"/>
        <end position="1499"/>
    </location>
</feature>
<comment type="caution">
    <text evidence="3">The sequence shown here is derived from an EMBL/GenBank/DDBJ whole genome shotgun (WGS) entry which is preliminary data.</text>
</comment>
<dbReference type="VEuPathDB" id="ToxoDB:TGDOM2_319312"/>
<feature type="compositionally biased region" description="Polar residues" evidence="1">
    <location>
        <begin position="205"/>
        <end position="216"/>
    </location>
</feature>
<feature type="compositionally biased region" description="Basic and acidic residues" evidence="1">
    <location>
        <begin position="1388"/>
        <end position="1399"/>
    </location>
</feature>
<feature type="compositionally biased region" description="Basic and acidic residues" evidence="1">
    <location>
        <begin position="1424"/>
        <end position="1433"/>
    </location>
</feature>
<feature type="compositionally biased region" description="Basic and acidic residues" evidence="1">
    <location>
        <begin position="1294"/>
        <end position="1311"/>
    </location>
</feature>
<feature type="region of interest" description="Disordered" evidence="1">
    <location>
        <begin position="1168"/>
        <end position="1604"/>
    </location>
</feature>
<feature type="compositionally biased region" description="Basic and acidic residues" evidence="1">
    <location>
        <begin position="1257"/>
        <end position="1285"/>
    </location>
</feature>
<feature type="compositionally biased region" description="Basic and acidic residues" evidence="1">
    <location>
        <begin position="1197"/>
        <end position="1214"/>
    </location>
</feature>
<feature type="compositionally biased region" description="Basic and acidic residues" evidence="1">
    <location>
        <begin position="747"/>
        <end position="775"/>
    </location>
</feature>
<evidence type="ECO:0000313" key="4">
    <source>
        <dbReference type="Proteomes" id="UP000028837"/>
    </source>
</evidence>
<feature type="compositionally biased region" description="Basic and acidic residues" evidence="1">
    <location>
        <begin position="264"/>
        <end position="273"/>
    </location>
</feature>
<dbReference type="PROSITE" id="PS50222">
    <property type="entry name" value="EF_HAND_2"/>
    <property type="match status" value="1"/>
</dbReference>
<name>A0A086JG30_TOXGO</name>
<feature type="compositionally biased region" description="Basic and acidic residues" evidence="1">
    <location>
        <begin position="38"/>
        <end position="59"/>
    </location>
</feature>
<dbReference type="OrthoDB" id="346649at2759"/>
<evidence type="ECO:0000256" key="1">
    <source>
        <dbReference type="SAM" id="MobiDB-lite"/>
    </source>
</evidence>
<feature type="compositionally biased region" description="Basic and acidic residues" evidence="1">
    <location>
        <begin position="310"/>
        <end position="346"/>
    </location>
</feature>
<feature type="domain" description="EF-hand" evidence="2">
    <location>
        <begin position="398"/>
        <end position="433"/>
    </location>
</feature>
<feature type="region of interest" description="Disordered" evidence="1">
    <location>
        <begin position="969"/>
        <end position="1018"/>
    </location>
</feature>
<dbReference type="EMBL" id="AHZU02001561">
    <property type="protein sequence ID" value="KFG31098.1"/>
    <property type="molecule type" value="Genomic_DNA"/>
</dbReference>
<sequence>MAFSSAATEDPPSGGTPGLDRSGSRAGHHQNASTPGEKPSDSSREEGRASSSSRRDSIGIKRSNPSPSHSRRPSTASRESSASSFLSSSTVLPKKRDADEAEGGSSPQVSLLSDRKPEDEDSANSRSSSFFRCPGSPAGLDDWATTQTGVPGQRKQTRRGSVNREKSTSGREGERIASGQSSRGRRVSLGVNIFDGPVGGKSGSRRSSLTNPQNKLLLSREEDGGGRDSTQIRPSGTGSPTTGSRRTSLQLQQQKQQLLQLQQQREEREREKNLLVQKLKAMKAKGGESAGAERGNGVAEGSEEANMENELSREQRDTTEDTKTSDEGKWRSSETAEIGKDGETRNTEPANQPPEVADCQKFEWELTPQAIPYHQQGNPLFDSPAELDARRQLREHPAIQNVLAEIWQVFQKDKNDCISRHEYTNVLMRICLVLLPTLSTESALAIIDNDWRRDSHGSPSLTFNLFRDAFFELADLWTPVVDGEAYATFLSKLFKRITVQQITRRDSVEKIRVVPRIVVRFRTKKAPSSIQESPPSSNRTVVSLVRRPTDEPRMTAEWTHEEAKELQEAIEQGASEADALAFEEDVVHSPLPLLLPDTLAIQTVWAEKEEIAPLGAAAQAMVDSVLRQSVLRSREEDEQKGQAEKEREDGDRKQEGDARRKQPRAAVYHRAVSGPPTGECGWPFARRMRDGADYRRVLQNKWAGVEENQKTDERIERVAVADREGGEEPDRENEKELGDTGGDDTDSGDRERDAREDGNRDDKGGEEGEKGDLGRQGESQKTWNAGTVERGASATPEAFGWPLRNSSYFQSPEEMRDPLNVAHERSKLRRGRGNVQRPSHALALTVSLGAVPKVVVVDGEAALSNQTSNGDAFVITTPDDGLFEALEAKEGERAGGAGDDAGGQSTRTPRILFRSQSDPLLLGEERGSKVFNWLAEGSLLLEAAGSVARRTAESLKTLVSLVTCSATPRSAATLSSKGGTARGGERGTGEPPSPSPPLTPPPEDPSGPPYVHEALPASDAGPGLLERDMVNLAITPKQAIVVAGPGIPEKSNLAYKLARKLGLEWLQPEYLLQSLGRLSRQLLSPLAKRLLRQLQAGKTVSTSDSLRLASEFMASRRARAAGYVLELPSDSPRAIERFLKATKEVSGKLAINWGEFLARQALEGIREAEEGEWEEEEKKKEDARQSEEQNMEGTVAGREDEEVKNRGSSRRESCGEEAMQEEERTDFFLEESWRETGDEREEKAGLEVVNGFAGNEKGGERGISERDHNSGPWTGEEHEKAEAAENRGGGPVSRHPEDATSQDENQRDKDALPNSNGQGETKDGRKTGGSQNGLKQGDAPETEAGDGISSSKNTEKEGGYQLPREQKSTTEDEADADATSSAGTNKQPSEDESRSRDPDEQSQEEGEKDAKDGTSAAFAEGQCDEAHAEKNEETAPDMGEEELGGLNPQQEGRLPSASLLGDEGEEEEADQKRTLPASEEGPEDRETREEREGEEHLEGGENAEEEERAEEEREEEEREEEERAEEERAEEERAEEERAEEEREEGEREEEEREEGEREEGEGRGEDESDEGEDEGEHEEVDEKQEAQEALEKALQAGEKMPNPLMDVYPREVVLVQVESEDADAIAKSFG</sequence>
<feature type="region of interest" description="Disordered" evidence="1">
    <location>
        <begin position="707"/>
        <end position="799"/>
    </location>
</feature>
<feature type="compositionally biased region" description="Basic and acidic residues" evidence="1">
    <location>
        <begin position="707"/>
        <end position="738"/>
    </location>
</feature>
<feature type="compositionally biased region" description="Pro residues" evidence="1">
    <location>
        <begin position="991"/>
        <end position="1008"/>
    </location>
</feature>
<feature type="region of interest" description="Disordered" evidence="1">
    <location>
        <begin position="1"/>
        <end position="355"/>
    </location>
</feature>
<feature type="compositionally biased region" description="Acidic residues" evidence="1">
    <location>
        <begin position="1567"/>
        <end position="1583"/>
    </location>
</feature>
<dbReference type="Proteomes" id="UP000028837">
    <property type="component" value="Unassembled WGS sequence"/>
</dbReference>
<feature type="compositionally biased region" description="Basic and acidic residues" evidence="1">
    <location>
        <begin position="632"/>
        <end position="660"/>
    </location>
</feature>
<gene>
    <name evidence="3" type="ORF">TGDOM2_319312</name>
</gene>
<organism evidence="3 4">
    <name type="scientific">Toxoplasma gondii GAB2-2007-GAL-DOM2</name>
    <dbReference type="NCBI Taxonomy" id="1130820"/>
    <lineage>
        <taxon>Eukaryota</taxon>
        <taxon>Sar</taxon>
        <taxon>Alveolata</taxon>
        <taxon>Apicomplexa</taxon>
        <taxon>Conoidasida</taxon>
        <taxon>Coccidia</taxon>
        <taxon>Eucoccidiorida</taxon>
        <taxon>Eimeriorina</taxon>
        <taxon>Sarcocystidae</taxon>
        <taxon>Toxoplasma</taxon>
    </lineage>
</organism>
<feature type="region of interest" description="Disordered" evidence="1">
    <location>
        <begin position="892"/>
        <end position="912"/>
    </location>
</feature>
<feature type="compositionally biased region" description="Acidic residues" evidence="1">
    <location>
        <begin position="1434"/>
        <end position="1443"/>
    </location>
</feature>
<reference evidence="3 4" key="1">
    <citation type="submission" date="2014-02" db="EMBL/GenBank/DDBJ databases">
        <authorList>
            <person name="Sibley D."/>
            <person name="Venepally P."/>
            <person name="Karamycheva S."/>
            <person name="Hadjithomas M."/>
            <person name="Khan A."/>
            <person name="Brunk B."/>
            <person name="Roos D."/>
            <person name="Caler E."/>
            <person name="Lorenzi H."/>
        </authorList>
    </citation>
    <scope>NUCLEOTIDE SEQUENCE [LARGE SCALE GENOMIC DNA]</scope>
    <source>
        <strain evidence="3 4">GAB2-2007-GAL-DOM2</strain>
    </source>
</reference>
<feature type="compositionally biased region" description="Basic and acidic residues" evidence="1">
    <location>
        <begin position="1221"/>
        <end position="1245"/>
    </location>
</feature>
<feature type="compositionally biased region" description="Acidic residues" evidence="1">
    <location>
        <begin position="1501"/>
        <end position="1560"/>
    </location>
</feature>
<feature type="compositionally biased region" description="Basic and acidic residues" evidence="1">
    <location>
        <begin position="1353"/>
        <end position="1370"/>
    </location>
</feature>